<keyword evidence="2" id="KW-1185">Reference proteome</keyword>
<comment type="caution">
    <text evidence="1">The sequence shown here is derived from an EMBL/GenBank/DDBJ whole genome shotgun (WGS) entry which is preliminary data.</text>
</comment>
<name>A0ABP0LM20_9DINO</name>
<reference evidence="1 2" key="1">
    <citation type="submission" date="2024-02" db="EMBL/GenBank/DDBJ databases">
        <authorList>
            <person name="Chen Y."/>
            <person name="Shah S."/>
            <person name="Dougan E. K."/>
            <person name="Thang M."/>
            <person name="Chan C."/>
        </authorList>
    </citation>
    <scope>NUCLEOTIDE SEQUENCE [LARGE SCALE GENOMIC DNA]</scope>
</reference>
<protein>
    <submittedName>
        <fullName evidence="1">Uncharacterized protein</fullName>
    </submittedName>
</protein>
<organism evidence="1 2">
    <name type="scientific">Durusdinium trenchii</name>
    <dbReference type="NCBI Taxonomy" id="1381693"/>
    <lineage>
        <taxon>Eukaryota</taxon>
        <taxon>Sar</taxon>
        <taxon>Alveolata</taxon>
        <taxon>Dinophyceae</taxon>
        <taxon>Suessiales</taxon>
        <taxon>Symbiodiniaceae</taxon>
        <taxon>Durusdinium</taxon>
    </lineage>
</organism>
<gene>
    <name evidence="1" type="ORF">CCMP2556_LOCUS21693</name>
</gene>
<proteinExistence type="predicted"/>
<accession>A0ABP0LM20</accession>
<evidence type="ECO:0000313" key="2">
    <source>
        <dbReference type="Proteomes" id="UP001642484"/>
    </source>
</evidence>
<dbReference type="EMBL" id="CAXAMN010013236">
    <property type="protein sequence ID" value="CAK9040215.1"/>
    <property type="molecule type" value="Genomic_DNA"/>
</dbReference>
<sequence>MFWLHRLYIEVAMQRFLQAHTSCRNTKLPSHRCEDAKLDIVVAVCNEDLSWLESFAPARLLLDETFNACLKSLQMSTWKRSIQCRLTLSECSPTESVLCSDSGSMQSVVYKATSFCPAMGS</sequence>
<dbReference type="Proteomes" id="UP001642484">
    <property type="component" value="Unassembled WGS sequence"/>
</dbReference>
<evidence type="ECO:0000313" key="1">
    <source>
        <dbReference type="EMBL" id="CAK9040215.1"/>
    </source>
</evidence>